<protein>
    <submittedName>
        <fullName evidence="2">Uncharacterized protein</fullName>
    </submittedName>
</protein>
<name>A0A9P6A8U8_PLEER</name>
<evidence type="ECO:0000256" key="1">
    <source>
        <dbReference type="SAM" id="MobiDB-lite"/>
    </source>
</evidence>
<evidence type="ECO:0000313" key="2">
    <source>
        <dbReference type="EMBL" id="KAF9501092.1"/>
    </source>
</evidence>
<feature type="region of interest" description="Disordered" evidence="1">
    <location>
        <begin position="186"/>
        <end position="210"/>
    </location>
</feature>
<accession>A0A9P6A8U8</accession>
<reference evidence="2" key="1">
    <citation type="submission" date="2020-11" db="EMBL/GenBank/DDBJ databases">
        <authorList>
            <consortium name="DOE Joint Genome Institute"/>
            <person name="Ahrendt S."/>
            <person name="Riley R."/>
            <person name="Andreopoulos W."/>
            <person name="Labutti K."/>
            <person name="Pangilinan J."/>
            <person name="Ruiz-Duenas F.J."/>
            <person name="Barrasa J.M."/>
            <person name="Sanchez-Garcia M."/>
            <person name="Camarero S."/>
            <person name="Miyauchi S."/>
            <person name="Serrano A."/>
            <person name="Linde D."/>
            <person name="Babiker R."/>
            <person name="Drula E."/>
            <person name="Ayuso-Fernandez I."/>
            <person name="Pacheco R."/>
            <person name="Padilla G."/>
            <person name="Ferreira P."/>
            <person name="Barriuso J."/>
            <person name="Kellner H."/>
            <person name="Castanera R."/>
            <person name="Alfaro M."/>
            <person name="Ramirez L."/>
            <person name="Pisabarro A.G."/>
            <person name="Kuo A."/>
            <person name="Tritt A."/>
            <person name="Lipzen A."/>
            <person name="He G."/>
            <person name="Yan M."/>
            <person name="Ng V."/>
            <person name="Cullen D."/>
            <person name="Martin F."/>
            <person name="Rosso M.-N."/>
            <person name="Henrissat B."/>
            <person name="Hibbett D."/>
            <person name="Martinez A.T."/>
            <person name="Grigoriev I.V."/>
        </authorList>
    </citation>
    <scope>NUCLEOTIDE SEQUENCE</scope>
    <source>
        <strain evidence="2">ATCC 90797</strain>
    </source>
</reference>
<dbReference type="Proteomes" id="UP000807025">
    <property type="component" value="Unassembled WGS sequence"/>
</dbReference>
<proteinExistence type="predicted"/>
<feature type="compositionally biased region" description="Acidic residues" evidence="1">
    <location>
        <begin position="429"/>
        <end position="441"/>
    </location>
</feature>
<dbReference type="PROSITE" id="PS00018">
    <property type="entry name" value="EF_HAND_1"/>
    <property type="match status" value="1"/>
</dbReference>
<keyword evidence="3" id="KW-1185">Reference proteome</keyword>
<dbReference type="OrthoDB" id="2803783at2759"/>
<comment type="caution">
    <text evidence="2">The sequence shown here is derived from an EMBL/GenBank/DDBJ whole genome shotgun (WGS) entry which is preliminary data.</text>
</comment>
<organism evidence="2 3">
    <name type="scientific">Pleurotus eryngii</name>
    <name type="common">Boletus of the steppes</name>
    <dbReference type="NCBI Taxonomy" id="5323"/>
    <lineage>
        <taxon>Eukaryota</taxon>
        <taxon>Fungi</taxon>
        <taxon>Dikarya</taxon>
        <taxon>Basidiomycota</taxon>
        <taxon>Agaricomycotina</taxon>
        <taxon>Agaricomycetes</taxon>
        <taxon>Agaricomycetidae</taxon>
        <taxon>Agaricales</taxon>
        <taxon>Pleurotineae</taxon>
        <taxon>Pleurotaceae</taxon>
        <taxon>Pleurotus</taxon>
    </lineage>
</organism>
<dbReference type="AlphaFoldDB" id="A0A9P6A8U8"/>
<sequence length="669" mass="75073">MAHRAFRQAKAAQGGRPWTLDAQRGWLMDRMESYMEAQQLKQCGAIAGFHRKVLDDFIQEFWKNKNMPAEERGEVLRTLDQHIWKWFVNHSRKAGPIRGSKVLDLRGTKKKRLAAWQAYSRLYYDTALKPLVEEQWHENPVYDPTSCEVPFEFRNKVVCNLWRIEQDEQVKEEVAAYIEEEYQRDGDIEEEDNLDGDDDGDVDPEELSRQQANRKLQTQIEALPLTLHKMCKQIYKELGFIGVVCFAGPELKCGGSIVVTFGTNGRTEAGRALTDVYPDLKVQLEGVVYNFASQVTSVERRVACSLPGTESKCDYSPPVTSLASTSTITATTSKPAPSCSQSPDLAKHQAALRKLLEKSKYRFDSKANNTMYLDDNDSGTVGQDAEMENGEAGGSDSGAKPNDEDRSDAPGNQDGGDDANMLGGKDGEENNDDTDTLEDDNGNGNDGEGSIPKVNDDAQGGGKALNDDEVRELEAKNDELKRVIALELLPRWLQKAVSYLHAYKGHAGYLGAIAELVNFEHHVKKNPGKPLPATSRPSILSMYIHGGRDPEKHTKLTVDELNQLRNELFSWWFSLQLKSRIPPNFDESLQDCSLLLHISTTSHQDWPDLYHGSTNGIYRVFICLGWWLEADCMLGVKYDKLVDDVCWVLKTMVTVLAPGLSEKPPSRHR</sequence>
<gene>
    <name evidence="2" type="ORF">BDN71DRAFT_1426749</name>
</gene>
<evidence type="ECO:0000313" key="3">
    <source>
        <dbReference type="Proteomes" id="UP000807025"/>
    </source>
</evidence>
<feature type="compositionally biased region" description="Acidic residues" evidence="1">
    <location>
        <begin position="187"/>
        <end position="205"/>
    </location>
</feature>
<dbReference type="EMBL" id="MU154524">
    <property type="protein sequence ID" value="KAF9501092.1"/>
    <property type="molecule type" value="Genomic_DNA"/>
</dbReference>
<feature type="region of interest" description="Disordered" evidence="1">
    <location>
        <begin position="369"/>
        <end position="468"/>
    </location>
</feature>
<dbReference type="InterPro" id="IPR018247">
    <property type="entry name" value="EF_Hand_1_Ca_BS"/>
</dbReference>